<dbReference type="InterPro" id="IPR027417">
    <property type="entry name" value="P-loop_NTPase"/>
</dbReference>
<dbReference type="EMBL" id="NOZQ01000215">
    <property type="protein sequence ID" value="OYD13784.1"/>
    <property type="molecule type" value="Genomic_DNA"/>
</dbReference>
<dbReference type="SUPFAM" id="SSF52540">
    <property type="entry name" value="P-loop containing nucleoside triphosphate hydrolases"/>
    <property type="match status" value="2"/>
</dbReference>
<comment type="caution">
    <text evidence="1">The sequence shown here is derived from an EMBL/GenBank/DDBJ whole genome shotgun (WGS) entry which is preliminary data.</text>
</comment>
<sequence length="463" mass="52829">MARERYRTGRNIETVTHPFFGRGEVLGERWNGQELLVNFRIGITVWIPVSRLSMERRGAINPPIVKSPPRIGDYEKREMLESFKLGIVPHGSVLNFTYGREEEIEYAKNALLRAGEDGGGCVIVEGEYGAGKTHFLDYIYFYALNMGFAVCKVALDPFDVTPYKPKRVYRELISSFLYRDGREKGFRDFVSWVIGSGILKDNRFFSPFEGVDVVDEGLWDWIEGEAKPRWWLSRHKKTRGLPLLPPFSTAADNYCYILSSLGWALRKLGKKGLVILVDEAETLFHMWWRTVSVEKGINLLRGLAHTALNRLPDNIQGKILRDERMGALVEDLGDVRIIHRGIGSCMTPYMYRKPSGLFLVLAFTPTVASIYSDDILELLDRGVGFIPLKRLPKSAYVEMFHELVDVYRASFPAVTVTEKRVEELREILLPFSERGVRAFLKATVDALDIIRHYPGVSLKRLLG</sequence>
<dbReference type="AlphaFoldDB" id="A0A235BNK4"/>
<evidence type="ECO:0000313" key="1">
    <source>
        <dbReference type="EMBL" id="OYD13784.1"/>
    </source>
</evidence>
<dbReference type="Proteomes" id="UP000215215">
    <property type="component" value="Unassembled WGS sequence"/>
</dbReference>
<organism evidence="1 2">
    <name type="scientific">candidate division WOR-3 bacterium JGI_Cruoil_03_44_89</name>
    <dbReference type="NCBI Taxonomy" id="1973748"/>
    <lineage>
        <taxon>Bacteria</taxon>
        <taxon>Bacteria division WOR-3</taxon>
    </lineage>
</organism>
<proteinExistence type="predicted"/>
<accession>A0A235BNK4</accession>
<evidence type="ECO:0000313" key="2">
    <source>
        <dbReference type="Proteomes" id="UP000215215"/>
    </source>
</evidence>
<reference evidence="1 2" key="1">
    <citation type="submission" date="2017-07" db="EMBL/GenBank/DDBJ databases">
        <title>Recovery of genomes from metagenomes via a dereplication, aggregation, and scoring strategy.</title>
        <authorList>
            <person name="Sieber C.M."/>
            <person name="Probst A.J."/>
            <person name="Sharrar A."/>
            <person name="Thomas B.C."/>
            <person name="Hess M."/>
            <person name="Tringe S.G."/>
            <person name="Banfield J.F."/>
        </authorList>
    </citation>
    <scope>NUCLEOTIDE SEQUENCE [LARGE SCALE GENOMIC DNA]</scope>
    <source>
        <strain evidence="1">JGI_Cruoil_03_44_89</strain>
    </source>
</reference>
<name>A0A235BNK4_UNCW3</name>
<dbReference type="InterPro" id="IPR021228">
    <property type="entry name" value="BrxD"/>
</dbReference>
<dbReference type="Pfam" id="PF10923">
    <property type="entry name" value="BrxC_BrxD"/>
    <property type="match status" value="1"/>
</dbReference>
<gene>
    <name evidence="1" type="ORF">CH333_10000</name>
</gene>
<protein>
    <submittedName>
        <fullName evidence="1">Uncharacterized protein</fullName>
    </submittedName>
</protein>